<keyword evidence="2" id="KW-0472">Membrane</keyword>
<comment type="caution">
    <text evidence="3">The sequence shown here is derived from an EMBL/GenBank/DDBJ whole genome shotgun (WGS) entry which is preliminary data.</text>
</comment>
<evidence type="ECO:0000313" key="4">
    <source>
        <dbReference type="Proteomes" id="UP000823399"/>
    </source>
</evidence>
<dbReference type="GeneID" id="64702624"/>
<evidence type="ECO:0000256" key="2">
    <source>
        <dbReference type="SAM" id="Phobius"/>
    </source>
</evidence>
<proteinExistence type="predicted"/>
<accession>A0A9P7FM09</accession>
<evidence type="ECO:0000256" key="1">
    <source>
        <dbReference type="SAM" id="MobiDB-lite"/>
    </source>
</evidence>
<keyword evidence="2" id="KW-0812">Transmembrane</keyword>
<organism evidence="3 4">
    <name type="scientific">Suillus discolor</name>
    <dbReference type="NCBI Taxonomy" id="1912936"/>
    <lineage>
        <taxon>Eukaryota</taxon>
        <taxon>Fungi</taxon>
        <taxon>Dikarya</taxon>
        <taxon>Basidiomycota</taxon>
        <taxon>Agaricomycotina</taxon>
        <taxon>Agaricomycetes</taxon>
        <taxon>Agaricomycetidae</taxon>
        <taxon>Boletales</taxon>
        <taxon>Suillineae</taxon>
        <taxon>Suillaceae</taxon>
        <taxon>Suillus</taxon>
    </lineage>
</organism>
<dbReference type="OrthoDB" id="2602423at2759"/>
<feature type="region of interest" description="Disordered" evidence="1">
    <location>
        <begin position="1"/>
        <end position="20"/>
    </location>
</feature>
<dbReference type="Proteomes" id="UP000823399">
    <property type="component" value="Unassembled WGS sequence"/>
</dbReference>
<feature type="compositionally biased region" description="Basic residues" evidence="1">
    <location>
        <begin position="1"/>
        <end position="11"/>
    </location>
</feature>
<feature type="transmembrane region" description="Helical" evidence="2">
    <location>
        <begin position="73"/>
        <end position="97"/>
    </location>
</feature>
<feature type="transmembrane region" description="Helical" evidence="2">
    <location>
        <begin position="150"/>
        <end position="170"/>
    </location>
</feature>
<dbReference type="EMBL" id="JABBWM010000002">
    <property type="protein sequence ID" value="KAG2119908.1"/>
    <property type="molecule type" value="Genomic_DNA"/>
</dbReference>
<keyword evidence="4" id="KW-1185">Reference proteome</keyword>
<reference evidence="3" key="1">
    <citation type="journal article" date="2020" name="New Phytol.">
        <title>Comparative genomics reveals dynamic genome evolution in host specialist ectomycorrhizal fungi.</title>
        <authorList>
            <person name="Lofgren L.A."/>
            <person name="Nguyen N.H."/>
            <person name="Vilgalys R."/>
            <person name="Ruytinx J."/>
            <person name="Liao H.L."/>
            <person name="Branco S."/>
            <person name="Kuo A."/>
            <person name="LaButti K."/>
            <person name="Lipzen A."/>
            <person name="Andreopoulos W."/>
            <person name="Pangilinan J."/>
            <person name="Riley R."/>
            <person name="Hundley H."/>
            <person name="Na H."/>
            <person name="Barry K."/>
            <person name="Grigoriev I.V."/>
            <person name="Stajich J.E."/>
            <person name="Kennedy P.G."/>
        </authorList>
    </citation>
    <scope>NUCLEOTIDE SEQUENCE</scope>
    <source>
        <strain evidence="3">FC423</strain>
    </source>
</reference>
<feature type="transmembrane region" description="Helical" evidence="2">
    <location>
        <begin position="109"/>
        <end position="130"/>
    </location>
</feature>
<keyword evidence="2" id="KW-1133">Transmembrane helix</keyword>
<gene>
    <name evidence="3" type="ORF">F5147DRAFT_757123</name>
</gene>
<dbReference type="AlphaFoldDB" id="A0A9P7FM09"/>
<protein>
    <submittedName>
        <fullName evidence="3">Uncharacterized protein</fullName>
    </submittedName>
</protein>
<feature type="transmembrane region" description="Helical" evidence="2">
    <location>
        <begin position="47"/>
        <end position="67"/>
    </location>
</feature>
<sequence length="229" mass="25877">MQWKSRSRMMPRGHTGAGRTAGTISTPIQINPPAHASTPIQILLDSLITMVFQYAILWAYLLAYINLVNNALFHSWTGVGLVVSMAATWLFAVALARIPITRRMCREDLSGLSILCLVFCVLWTRILVWYDHGTAEPEMVTWADVLKRLAIFFGSTLAWALEFVVMLCFWGNLQWKDPIATSWRFITLGPVDESDPENDLDLCVYSSLLHEDPDLLPSQLDEKVFTSEV</sequence>
<name>A0A9P7FM09_9AGAM</name>
<evidence type="ECO:0000313" key="3">
    <source>
        <dbReference type="EMBL" id="KAG2119908.1"/>
    </source>
</evidence>
<dbReference type="RefSeq" id="XP_041299734.1">
    <property type="nucleotide sequence ID" value="XM_041440365.1"/>
</dbReference>